<evidence type="ECO:0000256" key="8">
    <source>
        <dbReference type="ARBA" id="ARBA00022824"/>
    </source>
</evidence>
<comment type="function">
    <text evidence="11">Participates in the formation of the lipid-linked precursor oligosaccharide for N-glycosylation. Involved in assembling the dolichol-pyrophosphate-GlcNAc(2)-Man(5) intermediate on the cytoplasmic surface of the ER.</text>
</comment>
<evidence type="ECO:0000256" key="4">
    <source>
        <dbReference type="ARBA" id="ARBA00015841"/>
    </source>
</evidence>
<name>A0A9P8T051_9ASCO</name>
<dbReference type="EMBL" id="JAEUBE010000487">
    <property type="protein sequence ID" value="KAH3661398.1"/>
    <property type="molecule type" value="Genomic_DNA"/>
</dbReference>
<evidence type="ECO:0000256" key="12">
    <source>
        <dbReference type="ARBA" id="ARBA00030745"/>
    </source>
</evidence>
<evidence type="ECO:0000256" key="13">
    <source>
        <dbReference type="SAM" id="MobiDB-lite"/>
    </source>
</evidence>
<evidence type="ECO:0000259" key="15">
    <source>
        <dbReference type="Pfam" id="PF13579"/>
    </source>
</evidence>
<feature type="compositionally biased region" description="Polar residues" evidence="13">
    <location>
        <begin position="944"/>
        <end position="965"/>
    </location>
</feature>
<dbReference type="PANTHER" id="PTHR13036">
    <property type="entry name" value="BETA1,4 MANNOSYLTRANSFERASE"/>
    <property type="match status" value="1"/>
</dbReference>
<keyword evidence="10 14" id="KW-0472">Membrane</keyword>
<keyword evidence="7 14" id="KW-0812">Transmembrane</keyword>
<feature type="region of interest" description="Disordered" evidence="13">
    <location>
        <begin position="604"/>
        <end position="625"/>
    </location>
</feature>
<evidence type="ECO:0000256" key="7">
    <source>
        <dbReference type="ARBA" id="ARBA00022692"/>
    </source>
</evidence>
<feature type="region of interest" description="Disordered" evidence="13">
    <location>
        <begin position="896"/>
        <end position="965"/>
    </location>
</feature>
<dbReference type="EC" id="2.4.1.142" evidence="3"/>
<proteinExistence type="predicted"/>
<dbReference type="GeneID" id="70238769"/>
<dbReference type="Proteomes" id="UP000769157">
    <property type="component" value="Unassembled WGS sequence"/>
</dbReference>
<evidence type="ECO:0000256" key="1">
    <source>
        <dbReference type="ARBA" id="ARBA00004389"/>
    </source>
</evidence>
<accession>A0A9P8T051</accession>
<dbReference type="Pfam" id="PF13692">
    <property type="entry name" value="Glyco_trans_1_4"/>
    <property type="match status" value="1"/>
</dbReference>
<evidence type="ECO:0000256" key="3">
    <source>
        <dbReference type="ARBA" id="ARBA00012611"/>
    </source>
</evidence>
<protein>
    <recommendedName>
        <fullName evidence="4">Chitobiosyldiphosphodolichol beta-mannosyltransferase</fullName>
        <ecNumber evidence="3">2.4.1.142</ecNumber>
    </recommendedName>
    <alternativeName>
        <fullName evidence="12">Asparagine-linked glycosylation protein 1</fullName>
    </alternativeName>
</protein>
<keyword evidence="5" id="KW-0328">Glycosyltransferase</keyword>
<dbReference type="GO" id="GO:0005789">
    <property type="term" value="C:endoplasmic reticulum membrane"/>
    <property type="evidence" value="ECO:0007669"/>
    <property type="project" value="UniProtKB-SubCell"/>
</dbReference>
<dbReference type="InterPro" id="IPR026051">
    <property type="entry name" value="ALG1-like"/>
</dbReference>
<feature type="compositionally biased region" description="Acidic residues" evidence="13">
    <location>
        <begin position="921"/>
        <end position="935"/>
    </location>
</feature>
<dbReference type="GO" id="GO:0004578">
    <property type="term" value="F:chitobiosyldiphosphodolichol beta-mannosyltransferase activity"/>
    <property type="evidence" value="ECO:0007669"/>
    <property type="project" value="UniProtKB-EC"/>
</dbReference>
<gene>
    <name evidence="16" type="ORF">OGAPHI_006805</name>
</gene>
<comment type="caution">
    <text evidence="16">The sequence shown here is derived from an EMBL/GenBank/DDBJ whole genome shotgun (WGS) entry which is preliminary data.</text>
</comment>
<dbReference type="Gene3D" id="3.40.50.2000">
    <property type="entry name" value="Glycogen Phosphorylase B"/>
    <property type="match status" value="2"/>
</dbReference>
<feature type="region of interest" description="Disordered" evidence="13">
    <location>
        <begin position="830"/>
        <end position="874"/>
    </location>
</feature>
<feature type="domain" description="Glycosyltransferase subfamily 4-like N-terminal" evidence="15">
    <location>
        <begin position="143"/>
        <end position="319"/>
    </location>
</feature>
<keyword evidence="6" id="KW-0808">Transferase</keyword>
<dbReference type="OrthoDB" id="614844at2759"/>
<evidence type="ECO:0000256" key="11">
    <source>
        <dbReference type="ARBA" id="ARBA00024899"/>
    </source>
</evidence>
<feature type="compositionally biased region" description="Polar residues" evidence="13">
    <location>
        <begin position="896"/>
        <end position="913"/>
    </location>
</feature>
<reference evidence="16" key="1">
    <citation type="journal article" date="2021" name="Open Biol.">
        <title>Shared evolutionary footprints suggest mitochondrial oxidative damage underlies multiple complex I losses in fungi.</title>
        <authorList>
            <person name="Schikora-Tamarit M.A."/>
            <person name="Marcet-Houben M."/>
            <person name="Nosek J."/>
            <person name="Gabaldon T."/>
        </authorList>
    </citation>
    <scope>NUCLEOTIDE SEQUENCE</scope>
    <source>
        <strain evidence="16">CBS6075</strain>
    </source>
</reference>
<keyword evidence="17" id="KW-1185">Reference proteome</keyword>
<feature type="compositionally biased region" description="Polar residues" evidence="13">
    <location>
        <begin position="862"/>
        <end position="874"/>
    </location>
</feature>
<evidence type="ECO:0000256" key="14">
    <source>
        <dbReference type="SAM" id="Phobius"/>
    </source>
</evidence>
<comment type="subcellular location">
    <subcellularLocation>
        <location evidence="1">Endoplasmic reticulum membrane</location>
        <topology evidence="1">Single-pass membrane protein</topology>
    </subcellularLocation>
</comment>
<dbReference type="InterPro" id="IPR028098">
    <property type="entry name" value="Glyco_trans_4-like_N"/>
</dbReference>
<dbReference type="Pfam" id="PF13579">
    <property type="entry name" value="Glyco_trans_4_4"/>
    <property type="match status" value="1"/>
</dbReference>
<dbReference type="AlphaFoldDB" id="A0A9P8T051"/>
<feature type="compositionally biased region" description="Polar residues" evidence="13">
    <location>
        <begin position="671"/>
        <end position="686"/>
    </location>
</feature>
<dbReference type="RefSeq" id="XP_046058522.1">
    <property type="nucleotide sequence ID" value="XM_046208131.1"/>
</dbReference>
<reference evidence="16" key="2">
    <citation type="submission" date="2021-01" db="EMBL/GenBank/DDBJ databases">
        <authorList>
            <person name="Schikora-Tamarit M.A."/>
        </authorList>
    </citation>
    <scope>NUCLEOTIDE SEQUENCE</scope>
    <source>
        <strain evidence="16">CBS6075</strain>
    </source>
</reference>
<comment type="pathway">
    <text evidence="2">Protein modification; protein glycosylation.</text>
</comment>
<keyword evidence="9 14" id="KW-1133">Transmembrane helix</keyword>
<feature type="compositionally biased region" description="Basic and acidic residues" evidence="13">
    <location>
        <begin position="687"/>
        <end position="717"/>
    </location>
</feature>
<feature type="transmembrane region" description="Helical" evidence="14">
    <location>
        <begin position="89"/>
        <end position="109"/>
    </location>
</feature>
<organism evidence="16 17">
    <name type="scientific">Ogataea philodendri</name>
    <dbReference type="NCBI Taxonomy" id="1378263"/>
    <lineage>
        <taxon>Eukaryota</taxon>
        <taxon>Fungi</taxon>
        <taxon>Dikarya</taxon>
        <taxon>Ascomycota</taxon>
        <taxon>Saccharomycotina</taxon>
        <taxon>Pichiomycetes</taxon>
        <taxon>Pichiales</taxon>
        <taxon>Pichiaceae</taxon>
        <taxon>Ogataea</taxon>
    </lineage>
</organism>
<evidence type="ECO:0000256" key="2">
    <source>
        <dbReference type="ARBA" id="ARBA00004922"/>
    </source>
</evidence>
<keyword evidence="8" id="KW-0256">Endoplasmic reticulum</keyword>
<feature type="region of interest" description="Disordered" evidence="13">
    <location>
        <begin position="671"/>
        <end position="725"/>
    </location>
</feature>
<dbReference type="PANTHER" id="PTHR13036:SF0">
    <property type="entry name" value="CHITOBIOSYLDIPHOSPHODOLICHOL BETA-MANNOSYLTRANSFERASE"/>
    <property type="match status" value="1"/>
</dbReference>
<evidence type="ECO:0000256" key="5">
    <source>
        <dbReference type="ARBA" id="ARBA00022676"/>
    </source>
</evidence>
<dbReference type="SUPFAM" id="SSF53756">
    <property type="entry name" value="UDP-Glycosyltransferase/glycogen phosphorylase"/>
    <property type="match status" value="1"/>
</dbReference>
<evidence type="ECO:0000313" key="17">
    <source>
        <dbReference type="Proteomes" id="UP000769157"/>
    </source>
</evidence>
<feature type="compositionally biased region" description="Polar residues" evidence="13">
    <location>
        <begin position="836"/>
        <end position="848"/>
    </location>
</feature>
<evidence type="ECO:0000256" key="10">
    <source>
        <dbReference type="ARBA" id="ARBA00023136"/>
    </source>
</evidence>
<evidence type="ECO:0000256" key="6">
    <source>
        <dbReference type="ARBA" id="ARBA00022679"/>
    </source>
</evidence>
<sequence length="1050" mass="117253">MATGFNGATLWCARSGILSTRGGGPLSRCDLVGEESRDSSFWYVGTSSPKGRQLNAALPAFKKYPPNNPPPMSWLVYTGFQPGQLDFGWPVWLLIALWLSLPVIFYSLLAKVTYYTRMRDRRLVNGVQGTDVAVFVLGDLGHSPRMAYHVRSLVKRGRSVSLCGYLESALPEFLYDDDTVQLYEIPVYRRRSWIPFPVFAVYKVLAQCWDLTKLMSTVVDDNTQFVLLQNPPSIPLLAIAVLLQKTICPQIKIVVDWHNLNYSVLNLKYQNLDHPAVRLLRSYEAQFGKRADYHFTVTQKMKDYLVSEFKIPAKNVFVVYDRPADEFVPLAEPKHTAVTRLSVLDGFGGSDKLVVSSTSFTPDEDFGVFVEALKRLDTRLESRVFVVVTGKGPLQREFLDMVAAHSWSKNIVIKNVWLPIAEYPKLLQVADVGVSLHYSSSGLDLPMKIVDLFGCGVPVVSMKFPAISELVTKENGLVLDNNKDASELSEKIHQLLSKEKLNLWLLRLLKNTLVQLSRRLGIIHVEQTKSVTFCLELLVVQLGHSVGHNESRNTLVVGSGENDINFLKRSTSSLRVEEVDDWHVNEINDGKEQVASPLGLVDEDWSEHDNGKVRQPVSTGGDRCGHSSGSQCIDFRWIHPWKWQDCEGKEGNEQEETDSGTLSVVSVLLNQTSESNDESNTLTSSTDQEKRSSTQSVDKEEGWDGEHGINDGEDTTHHQSLSSGKVQSVFEQDSSIVDGGVTSSKLLEELSTGTQHHSSEILVLSTAEKLSPSKLCVIESVHGIGNHSGLSNNTIVVRIDVVDASQNVSGFLHSTFRNEPSWRLWQTKDRQEQEQGKQNLQSNWQSPRNRAVSVGQTEIDPVSNQSTNRNDRTFQVNQTTSVLWLGLFRLPHRNSSSVHTVTNTGNRSSNDEVTQLPVWSEWEDRDESTNDDDSGTDNNKKTSSETVTNNHGKQGTEETSNFVTSCDNTLDHSSVSTGSTDWREVSLKLWGGDNTTHKTLVISKQTETHHRGQGDCPSELSTFETKSVVLISEIPESRLDGARTFVNFGR</sequence>
<evidence type="ECO:0000313" key="16">
    <source>
        <dbReference type="EMBL" id="KAH3661398.1"/>
    </source>
</evidence>
<evidence type="ECO:0000256" key="9">
    <source>
        <dbReference type="ARBA" id="ARBA00022989"/>
    </source>
</evidence>